<dbReference type="PRINTS" id="PR01439">
    <property type="entry name" value="CELLSNTHASEA"/>
</dbReference>
<evidence type="ECO:0000256" key="8">
    <source>
        <dbReference type="ARBA" id="ARBA00022989"/>
    </source>
</evidence>
<evidence type="ECO:0000256" key="7">
    <source>
        <dbReference type="ARBA" id="ARBA00022916"/>
    </source>
</evidence>
<evidence type="ECO:0000256" key="10">
    <source>
        <dbReference type="ARBA" id="ARBA00048682"/>
    </source>
</evidence>
<reference evidence="14" key="1">
    <citation type="submission" date="2024-06" db="EMBL/GenBank/DDBJ databases">
        <title>Caulobacter inopinatus, sp. nov.</title>
        <authorList>
            <person name="Donachie S.P."/>
        </authorList>
    </citation>
    <scope>NUCLEOTIDE SEQUENCE</scope>
    <source>
        <strain evidence="14">73W</strain>
    </source>
</reference>
<dbReference type="Gene3D" id="2.40.10.220">
    <property type="entry name" value="predicted glycosyltransferase like domains"/>
    <property type="match status" value="1"/>
</dbReference>
<feature type="transmembrane region" description="Helical" evidence="11">
    <location>
        <begin position="523"/>
        <end position="543"/>
    </location>
</feature>
<keyword evidence="11" id="KW-0973">c-di-GMP</keyword>
<feature type="transmembrane region" description="Helical" evidence="11">
    <location>
        <begin position="489"/>
        <end position="511"/>
    </location>
</feature>
<gene>
    <name evidence="14" type="primary">bcsA</name>
    <name evidence="14" type="ORF">ABOZ73_12710</name>
</gene>
<keyword evidence="3 11" id="KW-0997">Cell inner membrane</keyword>
<name>A0AB39KPP1_9CAUL</name>
<dbReference type="Pfam" id="PF03170">
    <property type="entry name" value="BcsB"/>
    <property type="match status" value="1"/>
</dbReference>
<keyword evidence="6 11" id="KW-0812">Transmembrane</keyword>
<dbReference type="NCBIfam" id="TIGR03030">
    <property type="entry name" value="CelA"/>
    <property type="match status" value="1"/>
</dbReference>
<dbReference type="Pfam" id="PF07238">
    <property type="entry name" value="PilZ"/>
    <property type="match status" value="1"/>
</dbReference>
<feature type="transmembrane region" description="Helical" evidence="11">
    <location>
        <begin position="80"/>
        <end position="105"/>
    </location>
</feature>
<comment type="function">
    <text evidence="11">Catalytic subunit of cellulose synthase. It polymerizes uridine 5'-diphosphate glucose to cellulose.</text>
</comment>
<feature type="domain" description="PilZ" evidence="13">
    <location>
        <begin position="549"/>
        <end position="643"/>
    </location>
</feature>
<keyword evidence="8 11" id="KW-1133">Transmembrane helix</keyword>
<dbReference type="EC" id="2.4.1.12" evidence="11"/>
<keyword evidence="7 11" id="KW-0135">Cellulose biosynthesis</keyword>
<keyword evidence="4 11" id="KW-0328">Glycosyltransferase</keyword>
<dbReference type="EMBL" id="CP158375">
    <property type="protein sequence ID" value="XDO95660.1"/>
    <property type="molecule type" value="Genomic_DNA"/>
</dbReference>
<dbReference type="CDD" id="cd06421">
    <property type="entry name" value="CESA_CelA_like"/>
    <property type="match status" value="1"/>
</dbReference>
<feature type="transmembrane region" description="Helical" evidence="11">
    <location>
        <begin position="50"/>
        <end position="68"/>
    </location>
</feature>
<dbReference type="GO" id="GO:0035438">
    <property type="term" value="F:cyclic-di-GMP binding"/>
    <property type="evidence" value="ECO:0007669"/>
    <property type="project" value="InterPro"/>
</dbReference>
<feature type="transmembrane region" description="Helical" evidence="11">
    <location>
        <begin position="398"/>
        <end position="420"/>
    </location>
</feature>
<sequence length="1456" mass="158891">MRVLKLFLGALALVACLLAVTVPLDLRAQGLFALATVVAAAILGRNKSRQVTIALCILSLIASTRYIYWRITETLHFATITETLLGTGLFLAELYAWLILVLGYIQTTWPLHRPVEPMKGEPSTWPTVDVYVPTYNESLQIVQDTVLAALNMDYPRDRFRVYLLDDGRRPEFRAFAEAAGAIYMTRPDNKHAKAGNMNHALTKTDGELILVFDADHIPTRAFLQMTVGWFQKDPKLCLLQTPHHFYSPDPVQRNLLTVKEVPDEGALFYGSVQPGNDFWNAAFFCGSCAVIRREALMITNGFAGETVTEDAHTALKLQRMGWSTAYLDIRLASGLATERLALHVGQRARWARGMTQIFRIDNPLLGPGLTWGQRLCYLNAMMHFQFPLPRIVFLTSPLAYLLFGANIIYASAAMIAVYAAPHLIHSIMTNNRIQGEDRRAFWGEVYETLLAFHLLAPTVLTIFDPKKGKFNVTEKGGLLEHGYFDYRLMWPHIAVVFLLVAGVSSGFARLFWPERFDVQLGTLLLNTAWSMFSVLILLTALAVGRETRQVRNFVRVDAVLPVILRFADGLAVESETTDVSMGGLSVKWPAGLDIAGRELTGVDLLCGARMVSFPAAIISGEDAIRVQFQAMPLGKRRALVTAVMGRADAWQPHGSTPSANPFASFADLCRASASLLFWWRLKDLEARVRGRVLVERSIRTGVIAAAAVLAATTFAPSAKAQTPAAPTSAALATDAAIAEAPAAPTSTGGLRQVVYTLQDMGVAQPLRLRGTDGQAGIPFDLRTDEVAVSATLTINFAYSPVMLPDLSQLTVAINDEVIGSVVLPRETANNLTVQMPVNPALFLPKNRLNLRFAGHYTRGCEDPLHSSLWANISNVRTTLAVTFQRLPAQPDLARLPSPFYEAGVGGLTLPFVFAGNPGDGAIQAAAGAASYFGLAAGYRGFRFPVQIGGLPSGEGVIFATSGQQIPGLFLPAINGPTLAVVPNPNDPTSSLLLVMGRNDAELRQAGQNLAVGSVGLKGAYAQVGAPRLRDRAPYDAPRWVRMDRPVRFGEMVDQQKLQALGLTPAPLQVDFRVAPDLFLWPTGGAPLRLRYRFPEGSWIDLRNSRLDVSLNGQYLRSLHTDGRGAGAHFLDRIPGFFTQKEQSLALPPYLLSGPGQMGFFFDLKSNKLGECKGELPTNVRSGIDPDSTIDLTGGHHFTSMPNLAYFVNSGFPFTRMADLSETVLLLSAQPTAQELEAVMSLIGRFADMTGAPTTKLNISRNADRGVLQGKDVLIVGPVSIAASNPELFENAPFVTEGSRLRLRVSSVIARAFSVFNANLEGGERKKADEVLVSQSGFTGVVSFASPYGKDKVVVALLSDQRESLPSLVAKLSDPTENFKVQGDLTADTEQGLSSFRIGPIFWTGDLPYLLRLLWWLTRNPWMLALALVGAAIIMSAPIFLAYKLMEQRRAARTEAP</sequence>
<feature type="transmembrane region" description="Helical" evidence="11">
    <location>
        <begin position="441"/>
        <end position="463"/>
    </location>
</feature>
<evidence type="ECO:0000256" key="11">
    <source>
        <dbReference type="RuleBase" id="RU365020"/>
    </source>
</evidence>
<feature type="transmembrane region" description="Helical" evidence="11">
    <location>
        <begin position="1421"/>
        <end position="1442"/>
    </location>
</feature>
<dbReference type="InterPro" id="IPR003919">
    <property type="entry name" value="Cell_synth_A"/>
</dbReference>
<evidence type="ECO:0000256" key="6">
    <source>
        <dbReference type="ARBA" id="ARBA00022692"/>
    </source>
</evidence>
<feature type="domain" description="Glycosyltransferase 2-like" evidence="12">
    <location>
        <begin position="130"/>
        <end position="296"/>
    </location>
</feature>
<dbReference type="SUPFAM" id="SSF53448">
    <property type="entry name" value="Nucleotide-diphospho-sugar transferases"/>
    <property type="match status" value="1"/>
</dbReference>
<dbReference type="GO" id="GO:0006011">
    <property type="term" value="P:UDP-alpha-D-glucose metabolic process"/>
    <property type="evidence" value="ECO:0007669"/>
    <property type="project" value="InterPro"/>
</dbReference>
<dbReference type="RefSeq" id="WP_369058506.1">
    <property type="nucleotide sequence ID" value="NZ_CP158375.1"/>
</dbReference>
<protein>
    <recommendedName>
        <fullName evidence="11">Cellulose synthase catalytic subunit [UDP-forming]</fullName>
        <ecNumber evidence="11">2.4.1.12</ecNumber>
    </recommendedName>
</protein>
<dbReference type="Gene3D" id="3.90.550.10">
    <property type="entry name" value="Spore Coat Polysaccharide Biosynthesis Protein SpsA, Chain A"/>
    <property type="match status" value="1"/>
</dbReference>
<evidence type="ECO:0000256" key="2">
    <source>
        <dbReference type="ARBA" id="ARBA00022475"/>
    </source>
</evidence>
<dbReference type="Gene3D" id="2.60.120.260">
    <property type="entry name" value="Galactose-binding domain-like"/>
    <property type="match status" value="2"/>
</dbReference>
<dbReference type="PANTHER" id="PTHR43867:SF2">
    <property type="entry name" value="CELLULOSE SYNTHASE CATALYTIC SUBUNIT A [UDP-FORMING]"/>
    <property type="match status" value="1"/>
</dbReference>
<evidence type="ECO:0000256" key="4">
    <source>
        <dbReference type="ARBA" id="ARBA00022676"/>
    </source>
</evidence>
<dbReference type="InterPro" id="IPR050321">
    <property type="entry name" value="Glycosyltr_2/OpgH_subfam"/>
</dbReference>
<keyword evidence="5 11" id="KW-0808">Transferase</keyword>
<dbReference type="PANTHER" id="PTHR43867">
    <property type="entry name" value="CELLULOSE SYNTHASE CATALYTIC SUBUNIT A [UDP-FORMING]"/>
    <property type="match status" value="1"/>
</dbReference>
<evidence type="ECO:0000256" key="9">
    <source>
        <dbReference type="ARBA" id="ARBA00023136"/>
    </source>
</evidence>
<evidence type="ECO:0000259" key="12">
    <source>
        <dbReference type="Pfam" id="PF00535"/>
    </source>
</evidence>
<dbReference type="GO" id="GO:0016760">
    <property type="term" value="F:cellulose synthase (UDP-forming) activity"/>
    <property type="evidence" value="ECO:0007669"/>
    <property type="project" value="UniProtKB-EC"/>
</dbReference>
<dbReference type="InterPro" id="IPR001173">
    <property type="entry name" value="Glyco_trans_2-like"/>
</dbReference>
<comment type="subcellular location">
    <subcellularLocation>
        <location evidence="1">Cell inner membrane</location>
        <topology evidence="1">Multi-pass membrane protein</topology>
    </subcellularLocation>
</comment>
<evidence type="ECO:0000259" key="13">
    <source>
        <dbReference type="Pfam" id="PF07238"/>
    </source>
</evidence>
<keyword evidence="2 11" id="KW-1003">Cell membrane</keyword>
<evidence type="ECO:0000256" key="5">
    <source>
        <dbReference type="ARBA" id="ARBA00022679"/>
    </source>
</evidence>
<dbReference type="PROSITE" id="PS51257">
    <property type="entry name" value="PROKAR_LIPOPROTEIN"/>
    <property type="match status" value="1"/>
</dbReference>
<dbReference type="InterPro" id="IPR009875">
    <property type="entry name" value="PilZ_domain"/>
</dbReference>
<evidence type="ECO:0000256" key="3">
    <source>
        <dbReference type="ARBA" id="ARBA00022519"/>
    </source>
</evidence>
<dbReference type="Pfam" id="PF00535">
    <property type="entry name" value="Glycos_transf_2"/>
    <property type="match status" value="1"/>
</dbReference>
<dbReference type="GO" id="GO:0005886">
    <property type="term" value="C:plasma membrane"/>
    <property type="evidence" value="ECO:0007669"/>
    <property type="project" value="UniProtKB-SubCell"/>
</dbReference>
<dbReference type="InterPro" id="IPR029044">
    <property type="entry name" value="Nucleotide-diphossugar_trans"/>
</dbReference>
<comment type="cofactor">
    <cofactor evidence="11">
        <name>Mg(2+)</name>
        <dbReference type="ChEBI" id="CHEBI:18420"/>
    </cofactor>
</comment>
<dbReference type="InterPro" id="IPR018513">
    <property type="entry name" value="Cell_synthase_bac"/>
</dbReference>
<accession>A0AB39KPP1</accession>
<comment type="catalytic activity">
    <reaction evidence="10 11">
        <text>[(1-&gt;4)-beta-D-glucosyl](n) + UDP-alpha-D-glucose = [(1-&gt;4)-beta-D-glucosyl](n+1) + UDP + H(+)</text>
        <dbReference type="Rhea" id="RHEA:19929"/>
        <dbReference type="Rhea" id="RHEA-COMP:10033"/>
        <dbReference type="Rhea" id="RHEA-COMP:10034"/>
        <dbReference type="ChEBI" id="CHEBI:15378"/>
        <dbReference type="ChEBI" id="CHEBI:18246"/>
        <dbReference type="ChEBI" id="CHEBI:58223"/>
        <dbReference type="ChEBI" id="CHEBI:58885"/>
        <dbReference type="EC" id="2.4.1.12"/>
    </reaction>
</comment>
<evidence type="ECO:0000256" key="1">
    <source>
        <dbReference type="ARBA" id="ARBA00004429"/>
    </source>
</evidence>
<keyword evidence="9 11" id="KW-0472">Membrane</keyword>
<dbReference type="GO" id="GO:0030244">
    <property type="term" value="P:cellulose biosynthetic process"/>
    <property type="evidence" value="ECO:0007669"/>
    <property type="project" value="UniProtKB-KW"/>
</dbReference>
<organism evidence="14">
    <name type="scientific">Caulobacter sp. 73W</name>
    <dbReference type="NCBI Taxonomy" id="3161137"/>
    <lineage>
        <taxon>Bacteria</taxon>
        <taxon>Pseudomonadati</taxon>
        <taxon>Pseudomonadota</taxon>
        <taxon>Alphaproteobacteria</taxon>
        <taxon>Caulobacterales</taxon>
        <taxon>Caulobacteraceae</taxon>
        <taxon>Caulobacter</taxon>
    </lineage>
</organism>
<evidence type="ECO:0000313" key="14">
    <source>
        <dbReference type="EMBL" id="XDO95660.1"/>
    </source>
</evidence>
<comment type="pathway">
    <text evidence="11">Glycan metabolism; bacterial cellulose biosynthesis.</text>
</comment>
<proteinExistence type="predicted"/>